<reference evidence="1 2" key="1">
    <citation type="submission" date="2017-05" db="EMBL/GenBank/DDBJ databases">
        <authorList>
            <person name="Jewel S."/>
            <person name="Moy E.A."/>
            <person name="Dunbar D."/>
            <person name="Baltzegar D.A."/>
            <person name="Young E.C."/>
            <person name="Sides K.F."/>
            <person name="Macialek J."/>
            <person name="Stoner T.H."/>
            <person name="Garlena R.A."/>
            <person name="Russell D.A."/>
            <person name="Pope W.H."/>
            <person name="Jacobs-Sera D."/>
            <person name="Hatfull G.F."/>
        </authorList>
    </citation>
    <scope>NUCLEOTIDE SEQUENCE [LARGE SCALE GENOMIC DNA]</scope>
</reference>
<sequence>MVKLLNHNSNKQEWVNPGHIVSFVGVGKSTKNGLHPRTRIYFSTGETATYEIDPHDLATQL</sequence>
<accession>A0A222ZGV3</accession>
<dbReference type="Proteomes" id="UP000225086">
    <property type="component" value="Segment"/>
</dbReference>
<name>A0A222ZGV3_9CAUD</name>
<gene>
    <name evidence="1" type="primary">48</name>
    <name evidence="1" type="ORF">SEA_CHRISTIAN_48</name>
</gene>
<proteinExistence type="predicted"/>
<evidence type="ECO:0000313" key="2">
    <source>
        <dbReference type="Proteomes" id="UP000225086"/>
    </source>
</evidence>
<organism evidence="1 2">
    <name type="scientific">Arthrobacter phage Christian</name>
    <dbReference type="NCBI Taxonomy" id="2015856"/>
    <lineage>
        <taxon>Viruses</taxon>
        <taxon>Duplodnaviria</taxon>
        <taxon>Heunggongvirae</taxon>
        <taxon>Uroviricota</taxon>
        <taxon>Caudoviricetes</taxon>
        <taxon>Korravirus</taxon>
        <taxon>Korravirus drrobert</taxon>
    </lineage>
</organism>
<evidence type="ECO:0000313" key="1">
    <source>
        <dbReference type="EMBL" id="ASR83431.1"/>
    </source>
</evidence>
<protein>
    <submittedName>
        <fullName evidence="1">Uncharacterized protein</fullName>
    </submittedName>
</protein>
<dbReference type="EMBL" id="MF140404">
    <property type="protein sequence ID" value="ASR83431.1"/>
    <property type="molecule type" value="Genomic_DNA"/>
</dbReference>